<name>A0AAW9RN04_9BACT</name>
<dbReference type="GO" id="GO:0016987">
    <property type="term" value="F:sigma factor activity"/>
    <property type="evidence" value="ECO:0007669"/>
    <property type="project" value="UniProtKB-KW"/>
</dbReference>
<dbReference type="AlphaFoldDB" id="A0AAW9RN04"/>
<evidence type="ECO:0000259" key="7">
    <source>
        <dbReference type="Pfam" id="PF08281"/>
    </source>
</evidence>
<keyword evidence="4" id="KW-0804">Transcription</keyword>
<dbReference type="InterPro" id="IPR007627">
    <property type="entry name" value="RNA_pol_sigma70_r2"/>
</dbReference>
<comment type="similarity">
    <text evidence="1">Belongs to the sigma-70 factor family. ECF subfamily.</text>
</comment>
<dbReference type="InterPro" id="IPR014327">
    <property type="entry name" value="RNA_pol_sigma70_bacteroid"/>
</dbReference>
<dbReference type="Gene3D" id="1.10.1740.10">
    <property type="match status" value="1"/>
</dbReference>
<dbReference type="GO" id="GO:0003677">
    <property type="term" value="F:DNA binding"/>
    <property type="evidence" value="ECO:0007669"/>
    <property type="project" value="InterPro"/>
</dbReference>
<proteinExistence type="inferred from homology"/>
<dbReference type="InterPro" id="IPR013324">
    <property type="entry name" value="RNA_pol_sigma_r3/r4-like"/>
</dbReference>
<dbReference type="GO" id="GO:0006352">
    <property type="term" value="P:DNA-templated transcription initiation"/>
    <property type="evidence" value="ECO:0007669"/>
    <property type="project" value="InterPro"/>
</dbReference>
<keyword evidence="5" id="KW-0472">Membrane</keyword>
<evidence type="ECO:0000256" key="2">
    <source>
        <dbReference type="ARBA" id="ARBA00023015"/>
    </source>
</evidence>
<reference evidence="8 9" key="1">
    <citation type="submission" date="2024-04" db="EMBL/GenBank/DDBJ databases">
        <title>Novel genus in family Flammeovirgaceae.</title>
        <authorList>
            <person name="Nguyen T.H."/>
            <person name="Vuong T.Q."/>
            <person name="Le H."/>
            <person name="Kim S.-G."/>
        </authorList>
    </citation>
    <scope>NUCLEOTIDE SEQUENCE [LARGE SCALE GENOMIC DNA]</scope>
    <source>
        <strain evidence="8 9">JCM 23209</strain>
    </source>
</reference>
<dbReference type="Pfam" id="PF04542">
    <property type="entry name" value="Sigma70_r2"/>
    <property type="match status" value="1"/>
</dbReference>
<organism evidence="8 9">
    <name type="scientific">Rapidithrix thailandica</name>
    <dbReference type="NCBI Taxonomy" id="413964"/>
    <lineage>
        <taxon>Bacteria</taxon>
        <taxon>Pseudomonadati</taxon>
        <taxon>Bacteroidota</taxon>
        <taxon>Cytophagia</taxon>
        <taxon>Cytophagales</taxon>
        <taxon>Flammeovirgaceae</taxon>
        <taxon>Rapidithrix</taxon>
    </lineage>
</organism>
<keyword evidence="9" id="KW-1185">Reference proteome</keyword>
<evidence type="ECO:0000256" key="5">
    <source>
        <dbReference type="SAM" id="Phobius"/>
    </source>
</evidence>
<dbReference type="NCBIfam" id="TIGR02985">
    <property type="entry name" value="Sig70_bacteroi1"/>
    <property type="match status" value="1"/>
</dbReference>
<dbReference type="InterPro" id="IPR013325">
    <property type="entry name" value="RNA_pol_sigma_r2"/>
</dbReference>
<evidence type="ECO:0000313" key="9">
    <source>
        <dbReference type="Proteomes" id="UP001403385"/>
    </source>
</evidence>
<dbReference type="Gene3D" id="1.10.10.10">
    <property type="entry name" value="Winged helix-like DNA-binding domain superfamily/Winged helix DNA-binding domain"/>
    <property type="match status" value="1"/>
</dbReference>
<comment type="caution">
    <text evidence="8">The sequence shown here is derived from an EMBL/GenBank/DDBJ whole genome shotgun (WGS) entry which is preliminary data.</text>
</comment>
<evidence type="ECO:0000259" key="6">
    <source>
        <dbReference type="Pfam" id="PF04542"/>
    </source>
</evidence>
<evidence type="ECO:0000256" key="3">
    <source>
        <dbReference type="ARBA" id="ARBA00023082"/>
    </source>
</evidence>
<dbReference type="InterPro" id="IPR039425">
    <property type="entry name" value="RNA_pol_sigma-70-like"/>
</dbReference>
<dbReference type="Proteomes" id="UP001403385">
    <property type="component" value="Unassembled WGS sequence"/>
</dbReference>
<dbReference type="SUPFAM" id="SSF88946">
    <property type="entry name" value="Sigma2 domain of RNA polymerase sigma factors"/>
    <property type="match status" value="1"/>
</dbReference>
<feature type="domain" description="RNA polymerase sigma factor 70 region 4 type 2" evidence="7">
    <location>
        <begin position="120"/>
        <end position="162"/>
    </location>
</feature>
<dbReference type="InterPro" id="IPR036388">
    <property type="entry name" value="WH-like_DNA-bd_sf"/>
</dbReference>
<feature type="domain" description="RNA polymerase sigma-70 region 2" evidence="6">
    <location>
        <begin position="21"/>
        <end position="86"/>
    </location>
</feature>
<accession>A0AAW9RN04</accession>
<keyword evidence="3" id="KW-0731">Sigma factor</keyword>
<dbReference type="EMBL" id="JBDKWZ010000001">
    <property type="protein sequence ID" value="MEN7546297.1"/>
    <property type="molecule type" value="Genomic_DNA"/>
</dbReference>
<protein>
    <submittedName>
        <fullName evidence="8">RNA polymerase sigma-70 factor</fullName>
    </submittedName>
</protein>
<dbReference type="InterPro" id="IPR014284">
    <property type="entry name" value="RNA_pol_sigma-70_dom"/>
</dbReference>
<keyword evidence="5" id="KW-1133">Transmembrane helix</keyword>
<gene>
    <name evidence="8" type="ORF">AAG747_00165</name>
</gene>
<keyword evidence="5" id="KW-0812">Transmembrane</keyword>
<evidence type="ECO:0000313" key="8">
    <source>
        <dbReference type="EMBL" id="MEN7546297.1"/>
    </source>
</evidence>
<evidence type="ECO:0000256" key="1">
    <source>
        <dbReference type="ARBA" id="ARBA00010641"/>
    </source>
</evidence>
<evidence type="ECO:0000256" key="4">
    <source>
        <dbReference type="ARBA" id="ARBA00023163"/>
    </source>
</evidence>
<dbReference type="SUPFAM" id="SSF88659">
    <property type="entry name" value="Sigma3 and sigma4 domains of RNA polymerase sigma factors"/>
    <property type="match status" value="1"/>
</dbReference>
<dbReference type="RefSeq" id="WP_346819085.1">
    <property type="nucleotide sequence ID" value="NZ_JBDKWZ010000001.1"/>
</dbReference>
<dbReference type="NCBIfam" id="TIGR02937">
    <property type="entry name" value="sigma70-ECF"/>
    <property type="match status" value="1"/>
</dbReference>
<dbReference type="Pfam" id="PF08281">
    <property type="entry name" value="Sigma70_r4_2"/>
    <property type="match status" value="1"/>
</dbReference>
<dbReference type="InterPro" id="IPR013249">
    <property type="entry name" value="RNA_pol_sigma70_r4_t2"/>
</dbReference>
<dbReference type="PANTHER" id="PTHR43133:SF46">
    <property type="entry name" value="RNA POLYMERASE SIGMA-70 FACTOR ECF SUBFAMILY"/>
    <property type="match status" value="1"/>
</dbReference>
<dbReference type="PANTHER" id="PTHR43133">
    <property type="entry name" value="RNA POLYMERASE ECF-TYPE SIGMA FACTO"/>
    <property type="match status" value="1"/>
</dbReference>
<keyword evidence="2" id="KW-0805">Transcription regulation</keyword>
<sequence>MKNQLASELKKGNCDALKEVYNKYWYRLYRLSMKYLSNQEDAEEAVQDVMLKLWKYRENIREDKELDGYLLKIAQNTLLNTLRKKKLSMVPLTGDTVLSYQACTTEHEVLANELENISEELLSQLSPRRYKIFCLSRKKGLSYEEIAKKLNISKKTVENQMFFTLSYLRKKLKEYRHAHLSIMLIGMVWFYHIVQKILDS</sequence>
<feature type="transmembrane region" description="Helical" evidence="5">
    <location>
        <begin position="177"/>
        <end position="194"/>
    </location>
</feature>